<evidence type="ECO:0000313" key="3">
    <source>
        <dbReference type="Proteomes" id="UP001302257"/>
    </source>
</evidence>
<accession>A0ABZ0B0G5</accession>
<keyword evidence="3" id="KW-1185">Reference proteome</keyword>
<dbReference type="EMBL" id="CP132507">
    <property type="protein sequence ID" value="WNO05392.1"/>
    <property type="molecule type" value="Genomic_DNA"/>
</dbReference>
<reference evidence="2 3" key="1">
    <citation type="submission" date="2023-08" db="EMBL/GenBank/DDBJ databases">
        <title>Rhodoferax potami sp. nov. and Rhodoferax mekongensis sp. nov., isolated from the Mekong River in Thailand.</title>
        <authorList>
            <person name="Kitikhun S."/>
            <person name="Charoenyingcharoen P."/>
            <person name="Siriarchawattana P."/>
            <person name="Likhitrattanapisal S."/>
            <person name="Nilsakha T."/>
            <person name="Chanpet A."/>
            <person name="Rattanawaree P."/>
            <person name="Ingsriswang S."/>
        </authorList>
    </citation>
    <scope>NUCLEOTIDE SEQUENCE [LARGE SCALE GENOMIC DNA]</scope>
    <source>
        <strain evidence="2 3">TBRC 17307</strain>
    </source>
</reference>
<dbReference type="Gene3D" id="1.20.120.1490">
    <property type="match status" value="1"/>
</dbReference>
<dbReference type="Pfam" id="PF07813">
    <property type="entry name" value="LTXXQ"/>
    <property type="match status" value="1"/>
</dbReference>
<evidence type="ECO:0000313" key="2">
    <source>
        <dbReference type="EMBL" id="WNO05392.1"/>
    </source>
</evidence>
<protein>
    <submittedName>
        <fullName evidence="2">Spy/CpxP family protein refolding chaperone</fullName>
    </submittedName>
</protein>
<evidence type="ECO:0000256" key="1">
    <source>
        <dbReference type="SAM" id="SignalP"/>
    </source>
</evidence>
<dbReference type="Proteomes" id="UP001302257">
    <property type="component" value="Chromosome"/>
</dbReference>
<sequence length="162" mass="18057">MKPAFKTLVVAGLLASAGFSVLAQKHGADEGQYDQRPGLHRMDPAKMEEMHAKRSAELKAKLKITAAQEANWTAFSNSMKPPAPQTKPAMDRAELAKLPTPERLDKIKALRTEHMAARTAQMEQRDQAVKTFYGTLTAEQKKVFDTEFANMKDHHRGGMSKH</sequence>
<dbReference type="RefSeq" id="WP_313868166.1">
    <property type="nucleotide sequence ID" value="NZ_CP132507.1"/>
</dbReference>
<organism evidence="2 3">
    <name type="scientific">Rhodoferax mekongensis</name>
    <dbReference type="NCBI Taxonomy" id="3068341"/>
    <lineage>
        <taxon>Bacteria</taxon>
        <taxon>Pseudomonadati</taxon>
        <taxon>Pseudomonadota</taxon>
        <taxon>Betaproteobacteria</taxon>
        <taxon>Burkholderiales</taxon>
        <taxon>Comamonadaceae</taxon>
        <taxon>Rhodoferax</taxon>
    </lineage>
</organism>
<feature type="signal peptide" evidence="1">
    <location>
        <begin position="1"/>
        <end position="23"/>
    </location>
</feature>
<keyword evidence="1" id="KW-0732">Signal</keyword>
<dbReference type="InterPro" id="IPR012899">
    <property type="entry name" value="LTXXQ"/>
</dbReference>
<name>A0ABZ0B0G5_9BURK</name>
<proteinExistence type="predicted"/>
<feature type="chain" id="PRO_5046645076" evidence="1">
    <location>
        <begin position="24"/>
        <end position="162"/>
    </location>
</feature>
<gene>
    <name evidence="2" type="ORF">RAN89_02890</name>
</gene>